<proteinExistence type="predicted"/>
<accession>A0A291QW74</accession>
<dbReference type="Pfam" id="PF13568">
    <property type="entry name" value="OMP_b-brl_2"/>
    <property type="match status" value="1"/>
</dbReference>
<dbReference type="KEGG" id="cbae:COR50_13970"/>
<organism evidence="2 3">
    <name type="scientific">Chitinophaga caeni</name>
    <dbReference type="NCBI Taxonomy" id="2029983"/>
    <lineage>
        <taxon>Bacteria</taxon>
        <taxon>Pseudomonadati</taxon>
        <taxon>Bacteroidota</taxon>
        <taxon>Chitinophagia</taxon>
        <taxon>Chitinophagales</taxon>
        <taxon>Chitinophagaceae</taxon>
        <taxon>Chitinophaga</taxon>
    </lineage>
</organism>
<dbReference type="AlphaFoldDB" id="A0A291QW74"/>
<dbReference type="EMBL" id="CP023777">
    <property type="protein sequence ID" value="ATL48180.1"/>
    <property type="molecule type" value="Genomic_DNA"/>
</dbReference>
<dbReference type="RefSeq" id="WP_098194557.1">
    <property type="nucleotide sequence ID" value="NZ_CP023777.1"/>
</dbReference>
<evidence type="ECO:0000313" key="2">
    <source>
        <dbReference type="EMBL" id="ATL48180.1"/>
    </source>
</evidence>
<evidence type="ECO:0000313" key="3">
    <source>
        <dbReference type="Proteomes" id="UP000220133"/>
    </source>
</evidence>
<feature type="domain" description="Outer membrane protein beta-barrel" evidence="1">
    <location>
        <begin position="21"/>
        <end position="229"/>
    </location>
</feature>
<dbReference type="OrthoDB" id="947434at2"/>
<reference evidence="2 3" key="1">
    <citation type="submission" date="2017-10" db="EMBL/GenBank/DDBJ databases">
        <title>Paenichitinophaga pekingensis gen. nov., sp. nov., isolated from activated sludge.</title>
        <authorList>
            <person name="Jin D."/>
            <person name="Kong X."/>
            <person name="Deng Y."/>
            <person name="Bai Z."/>
        </authorList>
    </citation>
    <scope>NUCLEOTIDE SEQUENCE [LARGE SCALE GENOMIC DNA]</scope>
    <source>
        <strain evidence="2 3">13</strain>
    </source>
</reference>
<keyword evidence="3" id="KW-1185">Reference proteome</keyword>
<dbReference type="Proteomes" id="UP000220133">
    <property type="component" value="Chromosome"/>
</dbReference>
<evidence type="ECO:0000259" key="1">
    <source>
        <dbReference type="Pfam" id="PF13568"/>
    </source>
</evidence>
<dbReference type="InterPro" id="IPR025665">
    <property type="entry name" value="Beta-barrel_OMP_2"/>
</dbReference>
<name>A0A291QW74_9BACT</name>
<protein>
    <recommendedName>
        <fullName evidence="1">Outer membrane protein beta-barrel domain-containing protein</fullName>
    </recommendedName>
</protein>
<sequence length="253" mass="27423">MKGNILITVLLSTVIGVGSSFSQTAPEIGFKAGLSIPNLTSGSSDNPISNGYSSRLDVDAAVHIEFHINGWFSIQPQFEYSSQGGKKDGTQAFTVPVEMMPLFPPGQAPPYLYATYKSEARMNYLLLPILAKFHPLLDKKWGAYVAIGPFVSYLLSAKNITKGSSMVYLDKEETQALVSSPQSFNSKDNIRNDLHHFNAGISGHLGVDCRIGNGKVFFEAGGNYGLIDIQKTEVNGKNKTGAAAINVGYQFQF</sequence>
<gene>
    <name evidence="2" type="ORF">COR50_13970</name>
</gene>